<feature type="signal peptide" evidence="1">
    <location>
        <begin position="1"/>
        <end position="26"/>
    </location>
</feature>
<dbReference type="OrthoDB" id="290569at2"/>
<reference evidence="2 3" key="1">
    <citation type="submission" date="2019-02" db="EMBL/GenBank/DDBJ databases">
        <title>Deep-cultivation of Planctomycetes and their phenomic and genomic characterization uncovers novel biology.</title>
        <authorList>
            <person name="Wiegand S."/>
            <person name="Jogler M."/>
            <person name="Boedeker C."/>
            <person name="Pinto D."/>
            <person name="Vollmers J."/>
            <person name="Rivas-Marin E."/>
            <person name="Kohn T."/>
            <person name="Peeters S.H."/>
            <person name="Heuer A."/>
            <person name="Rast P."/>
            <person name="Oberbeckmann S."/>
            <person name="Bunk B."/>
            <person name="Jeske O."/>
            <person name="Meyerdierks A."/>
            <person name="Storesund J.E."/>
            <person name="Kallscheuer N."/>
            <person name="Luecker S."/>
            <person name="Lage O.M."/>
            <person name="Pohl T."/>
            <person name="Merkel B.J."/>
            <person name="Hornburger P."/>
            <person name="Mueller R.-W."/>
            <person name="Bruemmer F."/>
            <person name="Labrenz M."/>
            <person name="Spormann A.M."/>
            <person name="Op Den Camp H."/>
            <person name="Overmann J."/>
            <person name="Amann R."/>
            <person name="Jetten M.S.M."/>
            <person name="Mascher T."/>
            <person name="Medema M.H."/>
            <person name="Devos D.P."/>
            <person name="Kaster A.-K."/>
            <person name="Ovreas L."/>
            <person name="Rohde M."/>
            <person name="Galperin M.Y."/>
            <person name="Jogler C."/>
        </authorList>
    </citation>
    <scope>NUCLEOTIDE SEQUENCE [LARGE SCALE GENOMIC DNA]</scope>
    <source>
        <strain evidence="2 3">CA85</strain>
    </source>
</reference>
<protein>
    <submittedName>
        <fullName evidence="2">Uncharacterized protein</fullName>
    </submittedName>
</protein>
<dbReference type="RefSeq" id="WP_146393957.1">
    <property type="nucleotide sequence ID" value="NZ_SJPK01000029.1"/>
</dbReference>
<sequence precursor="true">MFRFVMMALVVTLVSMGTASSQTAAASEVVSYRCEKWTVRHEHDAKQADQIVETLKKLKVEVEKHDHNGHIDIKYRCPKWLSHKTTTHENAHKLQNWLNALKFETKHEH</sequence>
<accession>A0A5C5WNH1</accession>
<dbReference type="AlphaFoldDB" id="A0A5C5WNH1"/>
<dbReference type="EMBL" id="SJPK01000029">
    <property type="protein sequence ID" value="TWT52374.1"/>
    <property type="molecule type" value="Genomic_DNA"/>
</dbReference>
<feature type="chain" id="PRO_5022755394" evidence="1">
    <location>
        <begin position="27"/>
        <end position="109"/>
    </location>
</feature>
<gene>
    <name evidence="2" type="ORF">CA85_50280</name>
</gene>
<dbReference type="Proteomes" id="UP000318053">
    <property type="component" value="Unassembled WGS sequence"/>
</dbReference>
<evidence type="ECO:0000313" key="3">
    <source>
        <dbReference type="Proteomes" id="UP000318053"/>
    </source>
</evidence>
<evidence type="ECO:0000256" key="1">
    <source>
        <dbReference type="SAM" id="SignalP"/>
    </source>
</evidence>
<proteinExistence type="predicted"/>
<keyword evidence="3" id="KW-1185">Reference proteome</keyword>
<name>A0A5C5WNH1_9BACT</name>
<organism evidence="2 3">
    <name type="scientific">Allorhodopirellula solitaria</name>
    <dbReference type="NCBI Taxonomy" id="2527987"/>
    <lineage>
        <taxon>Bacteria</taxon>
        <taxon>Pseudomonadati</taxon>
        <taxon>Planctomycetota</taxon>
        <taxon>Planctomycetia</taxon>
        <taxon>Pirellulales</taxon>
        <taxon>Pirellulaceae</taxon>
        <taxon>Allorhodopirellula</taxon>
    </lineage>
</organism>
<evidence type="ECO:0000313" key="2">
    <source>
        <dbReference type="EMBL" id="TWT52374.1"/>
    </source>
</evidence>
<keyword evidence="1" id="KW-0732">Signal</keyword>
<comment type="caution">
    <text evidence="2">The sequence shown here is derived from an EMBL/GenBank/DDBJ whole genome shotgun (WGS) entry which is preliminary data.</text>
</comment>